<dbReference type="GeneID" id="92085046"/>
<gene>
    <name evidence="1" type="ORF">PG994_000574</name>
</gene>
<protein>
    <submittedName>
        <fullName evidence="1">Uncharacterized protein</fullName>
    </submittedName>
</protein>
<comment type="caution">
    <text evidence="1">The sequence shown here is derived from an EMBL/GenBank/DDBJ whole genome shotgun (WGS) entry which is preliminary data.</text>
</comment>
<dbReference type="EMBL" id="JAQQWL010000001">
    <property type="protein sequence ID" value="KAK8091069.1"/>
    <property type="molecule type" value="Genomic_DNA"/>
</dbReference>
<dbReference type="RefSeq" id="XP_066722615.1">
    <property type="nucleotide sequence ID" value="XM_066851983.1"/>
</dbReference>
<proteinExistence type="predicted"/>
<accession>A0ABR1X6U7</accession>
<dbReference type="Proteomes" id="UP001480595">
    <property type="component" value="Unassembled WGS sequence"/>
</dbReference>
<evidence type="ECO:0000313" key="2">
    <source>
        <dbReference type="Proteomes" id="UP001480595"/>
    </source>
</evidence>
<keyword evidence="2" id="KW-1185">Reference proteome</keyword>
<organism evidence="1 2">
    <name type="scientific">Apiospora phragmitis</name>
    <dbReference type="NCBI Taxonomy" id="2905665"/>
    <lineage>
        <taxon>Eukaryota</taxon>
        <taxon>Fungi</taxon>
        <taxon>Dikarya</taxon>
        <taxon>Ascomycota</taxon>
        <taxon>Pezizomycotina</taxon>
        <taxon>Sordariomycetes</taxon>
        <taxon>Xylariomycetidae</taxon>
        <taxon>Amphisphaeriales</taxon>
        <taxon>Apiosporaceae</taxon>
        <taxon>Apiospora</taxon>
    </lineage>
</organism>
<evidence type="ECO:0000313" key="1">
    <source>
        <dbReference type="EMBL" id="KAK8091069.1"/>
    </source>
</evidence>
<sequence length="85" mass="8857">MPGPHSGSSRNDISKRAFGLFGQSLRIDQGSTDLVPSCGLAPGSPAPHRAGVAHNMGISSPKQKAHSVLMANQVFGINVWDDFGS</sequence>
<reference evidence="1 2" key="1">
    <citation type="submission" date="2023-01" db="EMBL/GenBank/DDBJ databases">
        <title>Analysis of 21 Apiospora genomes using comparative genomics revels a genus with tremendous synthesis potential of carbohydrate active enzymes and secondary metabolites.</title>
        <authorList>
            <person name="Sorensen T."/>
        </authorList>
    </citation>
    <scope>NUCLEOTIDE SEQUENCE [LARGE SCALE GENOMIC DNA]</scope>
    <source>
        <strain evidence="1 2">CBS 135458</strain>
    </source>
</reference>
<name>A0ABR1X6U7_9PEZI</name>